<reference evidence="2 3" key="1">
    <citation type="submission" date="2020-07" db="EMBL/GenBank/DDBJ databases">
        <title>Complete genome sequence of Mycolicibacterium litorale like strain isolated from cardiac implantable electronic device infection.</title>
        <authorList>
            <person name="Fukano H."/>
            <person name="Miyama H."/>
            <person name="Hoshino Y."/>
        </authorList>
    </citation>
    <scope>NUCLEOTIDE SEQUENCE [LARGE SCALE GENOMIC DNA]</scope>
    <source>
        <strain evidence="2 3">NIIDNTM18</strain>
    </source>
</reference>
<sequence length="123" mass="13622">MEVWDAYPDYEPDLAGQRIFGNEYFHLLELQPIDGGYRAYVCDGRYNLFVEKKGETTYQTTEGTFFGTITCSSGGSRCSPTGSCRSVRRSGAGRTATVRTRRTGVARPGELGIRSPGEKPQPR</sequence>
<evidence type="ECO:0000313" key="3">
    <source>
        <dbReference type="Proteomes" id="UP000515734"/>
    </source>
</evidence>
<protein>
    <submittedName>
        <fullName evidence="2">Uncharacterized protein</fullName>
    </submittedName>
</protein>
<feature type="compositionally biased region" description="Low complexity" evidence="1">
    <location>
        <begin position="89"/>
        <end position="98"/>
    </location>
</feature>
<evidence type="ECO:0000256" key="1">
    <source>
        <dbReference type="SAM" id="MobiDB-lite"/>
    </source>
</evidence>
<dbReference type="EMBL" id="AP023287">
    <property type="protein sequence ID" value="BCI54527.1"/>
    <property type="molecule type" value="Genomic_DNA"/>
</dbReference>
<feature type="region of interest" description="Disordered" evidence="1">
    <location>
        <begin position="82"/>
        <end position="123"/>
    </location>
</feature>
<accession>A0A6S6PAD7</accession>
<proteinExistence type="predicted"/>
<dbReference type="AlphaFoldDB" id="A0A6S6PAD7"/>
<evidence type="ECO:0000313" key="2">
    <source>
        <dbReference type="EMBL" id="BCI54527.1"/>
    </source>
</evidence>
<name>A0A6S6PAD7_9MYCO</name>
<organism evidence="2 3">
    <name type="scientific">Mycolicibacterium litorale</name>
    <dbReference type="NCBI Taxonomy" id="758802"/>
    <lineage>
        <taxon>Bacteria</taxon>
        <taxon>Bacillati</taxon>
        <taxon>Actinomycetota</taxon>
        <taxon>Actinomycetes</taxon>
        <taxon>Mycobacteriales</taxon>
        <taxon>Mycobacteriaceae</taxon>
        <taxon>Mycolicibacterium</taxon>
    </lineage>
</organism>
<dbReference type="RefSeq" id="WP_232100354.1">
    <property type="nucleotide sequence ID" value="NZ_AP023287.1"/>
</dbReference>
<gene>
    <name evidence="2" type="ORF">NIIDNTM18_38050</name>
</gene>
<dbReference type="Proteomes" id="UP000515734">
    <property type="component" value="Chromosome"/>
</dbReference>